<name>A0A1E1EXV3_9SPHN</name>
<evidence type="ECO:0000313" key="1">
    <source>
        <dbReference type="EMBL" id="BAV63098.1"/>
    </source>
</evidence>
<accession>A0A1E1EXV3</accession>
<dbReference type="EMBL" id="AP017655">
    <property type="protein sequence ID" value="BAV63098.1"/>
    <property type="molecule type" value="Genomic_DNA"/>
</dbReference>
<sequence>MSITGISGYMPGAFNRQIADPGRASGAAFSEALATANNQAVVSPSESDATAPAVRTFTTEKGTVWTITDIAASLTDSDKRILGWPSTDPATGMLAAMVAQDRNDGFLNGPMTNDYIVGNPAKGIPGLVDRQPSAVMTQERVAALLDRLSQGVSRFA</sequence>
<organism evidence="1 2">
    <name type="scientific">Sphingobium cloacae</name>
    <dbReference type="NCBI Taxonomy" id="120107"/>
    <lineage>
        <taxon>Bacteria</taxon>
        <taxon>Pseudomonadati</taxon>
        <taxon>Pseudomonadota</taxon>
        <taxon>Alphaproteobacteria</taxon>
        <taxon>Sphingomonadales</taxon>
        <taxon>Sphingomonadaceae</taxon>
        <taxon>Sphingobium</taxon>
    </lineage>
</organism>
<dbReference type="KEGG" id="sclo:SCLO_1000580"/>
<dbReference type="RefSeq" id="WP_145980658.1">
    <property type="nucleotide sequence ID" value="NZ_AP017655.1"/>
</dbReference>
<dbReference type="Proteomes" id="UP000218272">
    <property type="component" value="Chromosome SCLO_1"/>
</dbReference>
<evidence type="ECO:0000313" key="2">
    <source>
        <dbReference type="Proteomes" id="UP000218272"/>
    </source>
</evidence>
<gene>
    <name evidence="1" type="ORF">SCLO_1000580</name>
</gene>
<keyword evidence="2" id="KW-1185">Reference proteome</keyword>
<dbReference type="AlphaFoldDB" id="A0A1E1EXV3"/>
<protein>
    <submittedName>
        <fullName evidence="1">Uncharacterized protein</fullName>
    </submittedName>
</protein>
<reference evidence="1 2" key="1">
    <citation type="submission" date="2016-10" db="EMBL/GenBank/DDBJ databases">
        <title>Complete Genome Sequence of the Nonylphenol-Degrading Bacterium Sphingobium cloacae JCM 10874T.</title>
        <authorList>
            <person name="Ootsuka M."/>
            <person name="Nishizawa T."/>
            <person name="Ohta H."/>
        </authorList>
    </citation>
    <scope>NUCLEOTIDE SEQUENCE [LARGE SCALE GENOMIC DNA]</scope>
    <source>
        <strain evidence="1 2">JCM 10874</strain>
    </source>
</reference>
<proteinExistence type="predicted"/>